<dbReference type="PANTHER" id="PTHR43401">
    <property type="entry name" value="L-THREONINE 3-DEHYDROGENASE"/>
    <property type="match status" value="1"/>
</dbReference>
<keyword evidence="5" id="KW-1185">Reference proteome</keyword>
<accession>A0ABV9T250</accession>
<evidence type="ECO:0000259" key="3">
    <source>
        <dbReference type="Pfam" id="PF08240"/>
    </source>
</evidence>
<dbReference type="InterPro" id="IPR013149">
    <property type="entry name" value="ADH-like_C"/>
</dbReference>
<reference evidence="5" key="1">
    <citation type="journal article" date="2019" name="Int. J. Syst. Evol. Microbiol.">
        <title>The Global Catalogue of Microorganisms (GCM) 10K type strain sequencing project: providing services to taxonomists for standard genome sequencing and annotation.</title>
        <authorList>
            <consortium name="The Broad Institute Genomics Platform"/>
            <consortium name="The Broad Institute Genome Sequencing Center for Infectious Disease"/>
            <person name="Wu L."/>
            <person name="Ma J."/>
        </authorList>
    </citation>
    <scope>NUCLEOTIDE SEQUENCE [LARGE SCALE GENOMIC DNA]</scope>
    <source>
        <strain evidence="5">CGMCC 4.7466</strain>
    </source>
</reference>
<protein>
    <submittedName>
        <fullName evidence="4">Zinc-binding alcohol dehydrogenase family protein</fullName>
    </submittedName>
</protein>
<dbReference type="SUPFAM" id="SSF50129">
    <property type="entry name" value="GroES-like"/>
    <property type="match status" value="1"/>
</dbReference>
<dbReference type="CDD" id="cd08261">
    <property type="entry name" value="Zn_ADH7"/>
    <property type="match status" value="1"/>
</dbReference>
<evidence type="ECO:0000259" key="2">
    <source>
        <dbReference type="Pfam" id="PF00107"/>
    </source>
</evidence>
<evidence type="ECO:0000256" key="1">
    <source>
        <dbReference type="ARBA" id="ARBA00023002"/>
    </source>
</evidence>
<sequence length="336" mass="36267">MNYIVCEHPGKLSLKTTSPPSPRHNEVVLKIKRIGVCGTDLHAFAGNQAYFTYPRILGHELAAEIEDPNGLGAFAAGEKVAIIPYLHCGRCLACRSGKTNCCASLKVLGVHTDGGMQESIALPQETIIPTPQLEWEDMAIIEPLAVAAHAVRRADIKKGEKVLVMGCGPIGLAIMVFAKLAGAEVTALDINEWRLGLAKSAFGASHIVDASGDGLEKLQELTGGDLYHTVIDATGNKTAMEKGPSYMGHGGKYILVGLYKSNLEFSHPALHAKETSLLCSRNATREDFQKVTDILSEKKFPVSAYITHQVPFGEMTENFQSWTDPANQSIKAMIVL</sequence>
<dbReference type="EMBL" id="JBHSJJ010000006">
    <property type="protein sequence ID" value="MFC4872543.1"/>
    <property type="molecule type" value="Genomic_DNA"/>
</dbReference>
<dbReference type="Pfam" id="PF08240">
    <property type="entry name" value="ADH_N"/>
    <property type="match status" value="1"/>
</dbReference>
<proteinExistence type="predicted"/>
<dbReference type="PANTHER" id="PTHR43401:SF3">
    <property type="entry name" value="L-GALACTONATE-5-DEHYDROGENASE"/>
    <property type="match status" value="1"/>
</dbReference>
<feature type="domain" description="Alcohol dehydrogenase-like C-terminal" evidence="2">
    <location>
        <begin position="169"/>
        <end position="296"/>
    </location>
</feature>
<evidence type="ECO:0000313" key="5">
    <source>
        <dbReference type="Proteomes" id="UP001595818"/>
    </source>
</evidence>
<organism evidence="4 5">
    <name type="scientific">Negadavirga shengliensis</name>
    <dbReference type="NCBI Taxonomy" id="1389218"/>
    <lineage>
        <taxon>Bacteria</taxon>
        <taxon>Pseudomonadati</taxon>
        <taxon>Bacteroidota</taxon>
        <taxon>Cytophagia</taxon>
        <taxon>Cytophagales</taxon>
        <taxon>Cyclobacteriaceae</taxon>
        <taxon>Negadavirga</taxon>
    </lineage>
</organism>
<feature type="domain" description="Alcohol dehydrogenase-like N-terminal" evidence="3">
    <location>
        <begin position="25"/>
        <end position="131"/>
    </location>
</feature>
<dbReference type="InterPro" id="IPR011032">
    <property type="entry name" value="GroES-like_sf"/>
</dbReference>
<dbReference type="Gene3D" id="3.90.180.10">
    <property type="entry name" value="Medium-chain alcohol dehydrogenases, catalytic domain"/>
    <property type="match status" value="1"/>
</dbReference>
<dbReference type="InterPro" id="IPR050129">
    <property type="entry name" value="Zn_alcohol_dh"/>
</dbReference>
<name>A0ABV9T250_9BACT</name>
<dbReference type="Pfam" id="PF00107">
    <property type="entry name" value="ADH_zinc_N"/>
    <property type="match status" value="1"/>
</dbReference>
<dbReference type="RefSeq" id="WP_377065023.1">
    <property type="nucleotide sequence ID" value="NZ_JBHSJJ010000006.1"/>
</dbReference>
<evidence type="ECO:0000313" key="4">
    <source>
        <dbReference type="EMBL" id="MFC4872543.1"/>
    </source>
</evidence>
<dbReference type="Proteomes" id="UP001595818">
    <property type="component" value="Unassembled WGS sequence"/>
</dbReference>
<dbReference type="SUPFAM" id="SSF51735">
    <property type="entry name" value="NAD(P)-binding Rossmann-fold domains"/>
    <property type="match status" value="1"/>
</dbReference>
<gene>
    <name evidence="4" type="ORF">ACFPFU_12670</name>
</gene>
<dbReference type="InterPro" id="IPR036291">
    <property type="entry name" value="NAD(P)-bd_dom_sf"/>
</dbReference>
<keyword evidence="1" id="KW-0560">Oxidoreductase</keyword>
<comment type="caution">
    <text evidence="4">The sequence shown here is derived from an EMBL/GenBank/DDBJ whole genome shotgun (WGS) entry which is preliminary data.</text>
</comment>
<dbReference type="Gene3D" id="3.40.50.720">
    <property type="entry name" value="NAD(P)-binding Rossmann-like Domain"/>
    <property type="match status" value="1"/>
</dbReference>
<dbReference type="InterPro" id="IPR013154">
    <property type="entry name" value="ADH-like_N"/>
</dbReference>